<dbReference type="AlphaFoldDB" id="A0A7J8HIY6"/>
<evidence type="ECO:0000313" key="1">
    <source>
        <dbReference type="EMBL" id="KAF6471632.1"/>
    </source>
</evidence>
<dbReference type="Gene3D" id="3.40.390.10">
    <property type="entry name" value="Collagenase (Catalytic Domain)"/>
    <property type="match status" value="1"/>
</dbReference>
<comment type="caution">
    <text evidence="1">The sequence shown here is derived from an EMBL/GenBank/DDBJ whole genome shotgun (WGS) entry which is preliminary data.</text>
</comment>
<accession>A0A7J8HIY6</accession>
<proteinExistence type="predicted"/>
<dbReference type="Proteomes" id="UP000550707">
    <property type="component" value="Unassembled WGS sequence"/>
</dbReference>
<name>A0A7J8HIY6_MOLMO</name>
<dbReference type="InterPro" id="IPR024079">
    <property type="entry name" value="MetalloPept_cat_dom_sf"/>
</dbReference>
<sequence length="122" mass="13203">MCSAKTPPRNSGPNPQRVKFFAPLSRFVETLVVTDDKMVAFHGTGLKCYLLTVMAAAAKAFKHPSICDPVSLLMTQLVVLGPGEEGPQMGPSTTQTLHSICAWHQGLNTTEVSDSDHFALYL</sequence>
<organism evidence="1 2">
    <name type="scientific">Molossus molossus</name>
    <name type="common">Pallas' mastiff bat</name>
    <name type="synonym">Vespertilio molossus</name>
    <dbReference type="NCBI Taxonomy" id="27622"/>
    <lineage>
        <taxon>Eukaryota</taxon>
        <taxon>Metazoa</taxon>
        <taxon>Chordata</taxon>
        <taxon>Craniata</taxon>
        <taxon>Vertebrata</taxon>
        <taxon>Euteleostomi</taxon>
        <taxon>Mammalia</taxon>
        <taxon>Eutheria</taxon>
        <taxon>Laurasiatheria</taxon>
        <taxon>Chiroptera</taxon>
        <taxon>Yangochiroptera</taxon>
        <taxon>Molossidae</taxon>
        <taxon>Molossus</taxon>
    </lineage>
</organism>
<dbReference type="SUPFAM" id="SSF55486">
    <property type="entry name" value="Metalloproteases ('zincins'), catalytic domain"/>
    <property type="match status" value="1"/>
</dbReference>
<dbReference type="GO" id="GO:0008237">
    <property type="term" value="F:metallopeptidase activity"/>
    <property type="evidence" value="ECO:0007669"/>
    <property type="project" value="InterPro"/>
</dbReference>
<gene>
    <name evidence="1" type="ORF">HJG59_011010</name>
</gene>
<reference evidence="1 2" key="1">
    <citation type="journal article" date="2020" name="Nature">
        <title>Six reference-quality genomes reveal evolution of bat adaptations.</title>
        <authorList>
            <person name="Jebb D."/>
            <person name="Huang Z."/>
            <person name="Pippel M."/>
            <person name="Hughes G.M."/>
            <person name="Lavrichenko K."/>
            <person name="Devanna P."/>
            <person name="Winkler S."/>
            <person name="Jermiin L.S."/>
            <person name="Skirmuntt E.C."/>
            <person name="Katzourakis A."/>
            <person name="Burkitt-Gray L."/>
            <person name="Ray D.A."/>
            <person name="Sullivan K.A.M."/>
            <person name="Roscito J.G."/>
            <person name="Kirilenko B.M."/>
            <person name="Davalos L.M."/>
            <person name="Corthals A.P."/>
            <person name="Power M.L."/>
            <person name="Jones G."/>
            <person name="Ransome R.D."/>
            <person name="Dechmann D.K.N."/>
            <person name="Locatelli A.G."/>
            <person name="Puechmaille S.J."/>
            <person name="Fedrigo O."/>
            <person name="Jarvis E.D."/>
            <person name="Hiller M."/>
            <person name="Vernes S.C."/>
            <person name="Myers E.W."/>
            <person name="Teeling E.C."/>
        </authorList>
    </citation>
    <scope>NUCLEOTIDE SEQUENCE [LARGE SCALE GENOMIC DNA]</scope>
    <source>
        <strain evidence="1">MMolMol1</strain>
        <tissue evidence="1">Muscle</tissue>
    </source>
</reference>
<dbReference type="InParanoid" id="A0A7J8HIY6"/>
<dbReference type="EMBL" id="JACASF010000006">
    <property type="protein sequence ID" value="KAF6471632.1"/>
    <property type="molecule type" value="Genomic_DNA"/>
</dbReference>
<protein>
    <submittedName>
        <fullName evidence="1">Uncharacterized protein</fullName>
    </submittedName>
</protein>
<keyword evidence="2" id="KW-1185">Reference proteome</keyword>
<evidence type="ECO:0000313" key="2">
    <source>
        <dbReference type="Proteomes" id="UP000550707"/>
    </source>
</evidence>